<name>A0A839F6Z8_9GAMM</name>
<dbReference type="RefSeq" id="WP_182532356.1">
    <property type="nucleotide sequence ID" value="NZ_JACGXL010000006.1"/>
</dbReference>
<reference evidence="1 2" key="1">
    <citation type="submission" date="2020-07" db="EMBL/GenBank/DDBJ databases">
        <title>Genomic Encyclopedia of Type Strains, Phase IV (KMG-V): Genome sequencing to study the core and pangenomes of soil and plant-associated prokaryotes.</title>
        <authorList>
            <person name="Whitman W."/>
        </authorList>
    </citation>
    <scope>NUCLEOTIDE SEQUENCE [LARGE SCALE GENOMIC DNA]</scope>
    <source>
        <strain evidence="1 2">RH2WT43</strain>
    </source>
</reference>
<dbReference type="AlphaFoldDB" id="A0A839F6Z8"/>
<evidence type="ECO:0000313" key="1">
    <source>
        <dbReference type="EMBL" id="MBA8889318.1"/>
    </source>
</evidence>
<dbReference type="GO" id="GO:0003700">
    <property type="term" value="F:DNA-binding transcription factor activity"/>
    <property type="evidence" value="ECO:0007669"/>
    <property type="project" value="InterPro"/>
</dbReference>
<dbReference type="PANTHER" id="PTHR40080:SF1">
    <property type="entry name" value="TRPR-LIKE PROTEIN YERC_YECD"/>
    <property type="match status" value="1"/>
</dbReference>
<organism evidence="1 2">
    <name type="scientific">Dokdonella fugitiva</name>
    <dbReference type="NCBI Taxonomy" id="328517"/>
    <lineage>
        <taxon>Bacteria</taxon>
        <taxon>Pseudomonadati</taxon>
        <taxon>Pseudomonadota</taxon>
        <taxon>Gammaproteobacteria</taxon>
        <taxon>Lysobacterales</taxon>
        <taxon>Rhodanobacteraceae</taxon>
        <taxon>Dokdonella</taxon>
    </lineage>
</organism>
<dbReference type="InterPro" id="IPR010921">
    <property type="entry name" value="Trp_repressor/repl_initiator"/>
</dbReference>
<dbReference type="Gene3D" id="1.10.1270.10">
    <property type="entry name" value="TrpR-like"/>
    <property type="match status" value="1"/>
</dbReference>
<keyword evidence="2" id="KW-1185">Reference proteome</keyword>
<dbReference type="InterPro" id="IPR000831">
    <property type="entry name" value="Trp_repress"/>
</dbReference>
<evidence type="ECO:0000313" key="2">
    <source>
        <dbReference type="Proteomes" id="UP000550401"/>
    </source>
</evidence>
<dbReference type="Proteomes" id="UP000550401">
    <property type="component" value="Unassembled WGS sequence"/>
</dbReference>
<gene>
    <name evidence="1" type="ORF">FHW12_003561</name>
</gene>
<dbReference type="InterPro" id="IPR038116">
    <property type="entry name" value="TrpR-like_sf"/>
</dbReference>
<dbReference type="InterPro" id="IPR013368">
    <property type="entry name" value="YecD_YerC"/>
</dbReference>
<sequence>MKRRQIEPELDSERAERSLCEALLSLRSVEEMRAFLDDLCTPAEREAMRDRWSVVPHLLAGEPYWQIHDATAVSITTIGRVARCLDQGAGGYAIAAARAAKPRRTARSAR</sequence>
<comment type="caution">
    <text evidence="1">The sequence shown here is derived from an EMBL/GenBank/DDBJ whole genome shotgun (WGS) entry which is preliminary data.</text>
</comment>
<dbReference type="EMBL" id="JACGXL010000006">
    <property type="protein sequence ID" value="MBA8889318.1"/>
    <property type="molecule type" value="Genomic_DNA"/>
</dbReference>
<protein>
    <submittedName>
        <fullName evidence="1">TrpR-related protein YerC/YecD</fullName>
    </submittedName>
</protein>
<dbReference type="PANTHER" id="PTHR40080">
    <property type="entry name" value="LMO1763 PROTEIN"/>
    <property type="match status" value="1"/>
</dbReference>
<proteinExistence type="predicted"/>
<accession>A0A839F6Z8</accession>
<dbReference type="NCBIfam" id="TIGR02531">
    <property type="entry name" value="yecD_yerC"/>
    <property type="match status" value="1"/>
</dbReference>
<dbReference type="GO" id="GO:0043565">
    <property type="term" value="F:sequence-specific DNA binding"/>
    <property type="evidence" value="ECO:0007669"/>
    <property type="project" value="InterPro"/>
</dbReference>
<dbReference type="PIRSF" id="PIRSF012508">
    <property type="entry name" value="YerC"/>
    <property type="match status" value="1"/>
</dbReference>
<dbReference type="Pfam" id="PF01371">
    <property type="entry name" value="Trp_repressor"/>
    <property type="match status" value="1"/>
</dbReference>
<dbReference type="SUPFAM" id="SSF48295">
    <property type="entry name" value="TrpR-like"/>
    <property type="match status" value="1"/>
</dbReference>